<dbReference type="OrthoDB" id="3210235at2"/>
<dbReference type="EMBL" id="PDJG01000001">
    <property type="protein sequence ID" value="PFG35217.1"/>
    <property type="molecule type" value="Genomic_DNA"/>
</dbReference>
<proteinExistence type="predicted"/>
<feature type="compositionally biased region" description="Polar residues" evidence="3">
    <location>
        <begin position="1"/>
        <end position="10"/>
    </location>
</feature>
<evidence type="ECO:0000313" key="5">
    <source>
        <dbReference type="EMBL" id="PFG35217.1"/>
    </source>
</evidence>
<dbReference type="InterPro" id="IPR001647">
    <property type="entry name" value="HTH_TetR"/>
</dbReference>
<evidence type="ECO:0000256" key="3">
    <source>
        <dbReference type="SAM" id="MobiDB-lite"/>
    </source>
</evidence>
<accession>A0A2A9E831</accession>
<feature type="region of interest" description="Disordered" evidence="3">
    <location>
        <begin position="1"/>
        <end position="23"/>
    </location>
</feature>
<dbReference type="Pfam" id="PF00440">
    <property type="entry name" value="TetR_N"/>
    <property type="match status" value="1"/>
</dbReference>
<evidence type="ECO:0000313" key="6">
    <source>
        <dbReference type="Proteomes" id="UP000225548"/>
    </source>
</evidence>
<dbReference type="PANTHER" id="PTHR30055:SF226">
    <property type="entry name" value="HTH-TYPE TRANSCRIPTIONAL REGULATOR PKSA"/>
    <property type="match status" value="1"/>
</dbReference>
<dbReference type="GO" id="GO:0003700">
    <property type="term" value="F:DNA-binding transcription factor activity"/>
    <property type="evidence" value="ECO:0007669"/>
    <property type="project" value="TreeGrafter"/>
</dbReference>
<feature type="DNA-binding region" description="H-T-H motif" evidence="2">
    <location>
        <begin position="46"/>
        <end position="65"/>
    </location>
</feature>
<evidence type="ECO:0000256" key="2">
    <source>
        <dbReference type="PROSITE-ProRule" id="PRU00335"/>
    </source>
</evidence>
<dbReference type="Gene3D" id="1.10.357.10">
    <property type="entry name" value="Tetracycline Repressor, domain 2"/>
    <property type="match status" value="1"/>
</dbReference>
<dbReference type="InterPro" id="IPR009057">
    <property type="entry name" value="Homeodomain-like_sf"/>
</dbReference>
<keyword evidence="6" id="KW-1185">Reference proteome</keyword>
<feature type="compositionally biased region" description="Basic and acidic residues" evidence="3">
    <location>
        <begin position="11"/>
        <end position="23"/>
    </location>
</feature>
<comment type="caution">
    <text evidence="5">The sequence shown here is derived from an EMBL/GenBank/DDBJ whole genome shotgun (WGS) entry which is preliminary data.</text>
</comment>
<name>A0A2A9E831_9MICO</name>
<keyword evidence="1 2" id="KW-0238">DNA-binding</keyword>
<evidence type="ECO:0000256" key="1">
    <source>
        <dbReference type="ARBA" id="ARBA00023125"/>
    </source>
</evidence>
<gene>
    <name evidence="5" type="ORF">ATL42_3156</name>
</gene>
<dbReference type="PROSITE" id="PS50977">
    <property type="entry name" value="HTH_TETR_2"/>
    <property type="match status" value="1"/>
</dbReference>
<reference evidence="5 6" key="1">
    <citation type="submission" date="2017-10" db="EMBL/GenBank/DDBJ databases">
        <title>Sequencing the genomes of 1000 actinobacteria strains.</title>
        <authorList>
            <person name="Klenk H.-P."/>
        </authorList>
    </citation>
    <scope>NUCLEOTIDE SEQUENCE [LARGE SCALE GENOMIC DNA]</scope>
    <source>
        <strain evidence="5 6">DSM 18966</strain>
    </source>
</reference>
<dbReference type="AlphaFoldDB" id="A0A2A9E831"/>
<dbReference type="InterPro" id="IPR050109">
    <property type="entry name" value="HTH-type_TetR-like_transc_reg"/>
</dbReference>
<protein>
    <submittedName>
        <fullName evidence="5">TetR family transcriptional regulator</fullName>
    </submittedName>
</protein>
<dbReference type="GO" id="GO:0000976">
    <property type="term" value="F:transcription cis-regulatory region binding"/>
    <property type="evidence" value="ECO:0007669"/>
    <property type="project" value="TreeGrafter"/>
</dbReference>
<dbReference type="PANTHER" id="PTHR30055">
    <property type="entry name" value="HTH-TYPE TRANSCRIPTIONAL REGULATOR RUTR"/>
    <property type="match status" value="1"/>
</dbReference>
<dbReference type="Proteomes" id="UP000225548">
    <property type="component" value="Unassembled WGS sequence"/>
</dbReference>
<dbReference type="SUPFAM" id="SSF46689">
    <property type="entry name" value="Homeodomain-like"/>
    <property type="match status" value="1"/>
</dbReference>
<feature type="domain" description="HTH tetR-type" evidence="4">
    <location>
        <begin position="23"/>
        <end position="83"/>
    </location>
</feature>
<organism evidence="5 6">
    <name type="scientific">Sanguibacter antarcticus</name>
    <dbReference type="NCBI Taxonomy" id="372484"/>
    <lineage>
        <taxon>Bacteria</taxon>
        <taxon>Bacillati</taxon>
        <taxon>Actinomycetota</taxon>
        <taxon>Actinomycetes</taxon>
        <taxon>Micrococcales</taxon>
        <taxon>Sanguibacteraceae</taxon>
        <taxon>Sanguibacter</taxon>
    </lineage>
</organism>
<sequence length="219" mass="23118">MVNTVGTTKGMSHDTPRTRLEPADRRRDLLEVAETLAHADGIDGLTARGVAHHARASKALIFHYFGSVVGLQRAVAASAVHDLLTATQPHDDLPPADRTRAILDAFITAVTARREVWTDIWGGALRADPETQVILARARAVLVDRMASGVARRSLGDTSGHIALLSLGWVALAENITAAWLAGGTLTQDELLDLLIGSLTAILGSDPATSAAPRTTTTA</sequence>
<evidence type="ECO:0000259" key="4">
    <source>
        <dbReference type="PROSITE" id="PS50977"/>
    </source>
</evidence>